<dbReference type="EMBL" id="PJQL01003766">
    <property type="protein sequence ID" value="RCH80732.1"/>
    <property type="molecule type" value="Genomic_DNA"/>
</dbReference>
<protein>
    <submittedName>
        <fullName evidence="1">Uncharacterized protein</fullName>
    </submittedName>
</protein>
<dbReference type="AlphaFoldDB" id="A0A367ISU9"/>
<reference evidence="1 2" key="1">
    <citation type="journal article" date="2018" name="G3 (Bethesda)">
        <title>Phylogenetic and Phylogenomic Definition of Rhizopus Species.</title>
        <authorList>
            <person name="Gryganskyi A.P."/>
            <person name="Golan J."/>
            <person name="Dolatabadi S."/>
            <person name="Mondo S."/>
            <person name="Robb S."/>
            <person name="Idnurm A."/>
            <person name="Muszewska A."/>
            <person name="Steczkiewicz K."/>
            <person name="Masonjones S."/>
            <person name="Liao H.L."/>
            <person name="Gajdeczka M.T."/>
            <person name="Anike F."/>
            <person name="Vuek A."/>
            <person name="Anishchenko I.M."/>
            <person name="Voigt K."/>
            <person name="de Hoog G.S."/>
            <person name="Smith M.E."/>
            <person name="Heitman J."/>
            <person name="Vilgalys R."/>
            <person name="Stajich J.E."/>
        </authorList>
    </citation>
    <scope>NUCLEOTIDE SEQUENCE [LARGE SCALE GENOMIC DNA]</scope>
    <source>
        <strain evidence="1 2">CBS 357.93</strain>
    </source>
</reference>
<dbReference type="Proteomes" id="UP000252139">
    <property type="component" value="Unassembled WGS sequence"/>
</dbReference>
<evidence type="ECO:0000313" key="1">
    <source>
        <dbReference type="EMBL" id="RCH80732.1"/>
    </source>
</evidence>
<accession>A0A367ISU9</accession>
<organism evidence="1 2">
    <name type="scientific">Rhizopus azygosporus</name>
    <name type="common">Rhizopus microsporus var. azygosporus</name>
    <dbReference type="NCBI Taxonomy" id="86630"/>
    <lineage>
        <taxon>Eukaryota</taxon>
        <taxon>Fungi</taxon>
        <taxon>Fungi incertae sedis</taxon>
        <taxon>Mucoromycota</taxon>
        <taxon>Mucoromycotina</taxon>
        <taxon>Mucoromycetes</taxon>
        <taxon>Mucorales</taxon>
        <taxon>Mucorineae</taxon>
        <taxon>Rhizopodaceae</taxon>
        <taxon>Rhizopus</taxon>
    </lineage>
</organism>
<proteinExistence type="predicted"/>
<name>A0A367ISU9_RHIAZ</name>
<gene>
    <name evidence="1" type="ORF">CU097_001664</name>
</gene>
<dbReference type="STRING" id="86630.A0A367ISU9"/>
<sequence length="130" mass="15262">MKNLYLKFRRLSSFFNNTINMTNDFENNSNRDTIVSTEFSQYVLMEKLNNLSLSTYDTNQSLRLWLKDFENQAAYVGITNLDVCVSRIGKFLLPIVRNLLQSNYHGLCSPRNFYYILGNWKTKKTGNYST</sequence>
<comment type="caution">
    <text evidence="1">The sequence shown here is derived from an EMBL/GenBank/DDBJ whole genome shotgun (WGS) entry which is preliminary data.</text>
</comment>
<dbReference type="OrthoDB" id="2261052at2759"/>
<evidence type="ECO:0000313" key="2">
    <source>
        <dbReference type="Proteomes" id="UP000252139"/>
    </source>
</evidence>
<keyword evidence="2" id="KW-1185">Reference proteome</keyword>